<dbReference type="HOGENOM" id="CLU_1888959_0_0_1"/>
<evidence type="ECO:0000313" key="2">
    <source>
        <dbReference type="Proteomes" id="UP000006038"/>
    </source>
</evidence>
<reference evidence="1" key="1">
    <citation type="journal article" date="2013" name="Nat. Commun.">
        <title>Whole-genome sequencing of Oryza brachyantha reveals mechanisms underlying Oryza genome evolution.</title>
        <authorList>
            <person name="Chen J."/>
            <person name="Huang Q."/>
            <person name="Gao D."/>
            <person name="Wang J."/>
            <person name="Lang Y."/>
            <person name="Liu T."/>
            <person name="Li B."/>
            <person name="Bai Z."/>
            <person name="Luis Goicoechea J."/>
            <person name="Liang C."/>
            <person name="Chen C."/>
            <person name="Zhang W."/>
            <person name="Sun S."/>
            <person name="Liao Y."/>
            <person name="Zhang X."/>
            <person name="Yang L."/>
            <person name="Song C."/>
            <person name="Wang M."/>
            <person name="Shi J."/>
            <person name="Liu G."/>
            <person name="Liu J."/>
            <person name="Zhou H."/>
            <person name="Zhou W."/>
            <person name="Yu Q."/>
            <person name="An N."/>
            <person name="Chen Y."/>
            <person name="Cai Q."/>
            <person name="Wang B."/>
            <person name="Liu B."/>
            <person name="Min J."/>
            <person name="Huang Y."/>
            <person name="Wu H."/>
            <person name="Li Z."/>
            <person name="Zhang Y."/>
            <person name="Yin Y."/>
            <person name="Song W."/>
            <person name="Jiang J."/>
            <person name="Jackson S.A."/>
            <person name="Wing R.A."/>
            <person name="Wang J."/>
            <person name="Chen M."/>
        </authorList>
    </citation>
    <scope>NUCLEOTIDE SEQUENCE [LARGE SCALE GENOMIC DNA]</scope>
    <source>
        <strain evidence="1">cv. IRGC 101232</strain>
    </source>
</reference>
<dbReference type="EnsemblPlants" id="OB09G19520.1">
    <property type="protein sequence ID" value="OB09G19520.1"/>
    <property type="gene ID" value="OB09G19520"/>
</dbReference>
<proteinExistence type="predicted"/>
<organism evidence="1">
    <name type="scientific">Oryza brachyantha</name>
    <name type="common">malo sina</name>
    <dbReference type="NCBI Taxonomy" id="4533"/>
    <lineage>
        <taxon>Eukaryota</taxon>
        <taxon>Viridiplantae</taxon>
        <taxon>Streptophyta</taxon>
        <taxon>Embryophyta</taxon>
        <taxon>Tracheophyta</taxon>
        <taxon>Spermatophyta</taxon>
        <taxon>Magnoliopsida</taxon>
        <taxon>Liliopsida</taxon>
        <taxon>Poales</taxon>
        <taxon>Poaceae</taxon>
        <taxon>BOP clade</taxon>
        <taxon>Oryzoideae</taxon>
        <taxon>Oryzeae</taxon>
        <taxon>Oryzinae</taxon>
        <taxon>Oryza</taxon>
    </lineage>
</organism>
<sequence>MSSVPSRLSHIAAAASSFDDAAGESNELLPVAASDLSSRMMGYHLPPKEIQDIVDAPPLPMLSLSSSKDKILFLKRRALPLLLDLAKPEQKLAGVRIDGHSNTRSRMHVDWLYVYRASAITMPVYMEFTALPLHS</sequence>
<evidence type="ECO:0000313" key="1">
    <source>
        <dbReference type="EnsemblPlants" id="OB09G19520.1"/>
    </source>
</evidence>
<accession>J3MY73</accession>
<dbReference type="eggNOG" id="KOG2100">
    <property type="taxonomic scope" value="Eukaryota"/>
</dbReference>
<name>J3MY73_ORYBR</name>
<reference evidence="1" key="2">
    <citation type="submission" date="2013-04" db="UniProtKB">
        <authorList>
            <consortium name="EnsemblPlants"/>
        </authorList>
    </citation>
    <scope>IDENTIFICATION</scope>
</reference>
<dbReference type="Proteomes" id="UP000006038">
    <property type="component" value="Chromosome 9"/>
</dbReference>
<protein>
    <submittedName>
        <fullName evidence="1">Uncharacterized protein</fullName>
    </submittedName>
</protein>
<keyword evidence="2" id="KW-1185">Reference proteome</keyword>
<dbReference type="STRING" id="4533.J3MY73"/>
<dbReference type="Gramene" id="OB09G19520.1">
    <property type="protein sequence ID" value="OB09G19520.1"/>
    <property type="gene ID" value="OB09G19520"/>
</dbReference>
<dbReference type="AlphaFoldDB" id="J3MY73"/>